<protein>
    <submittedName>
        <fullName evidence="1">Uncharacterized protein</fullName>
    </submittedName>
</protein>
<proteinExistence type="predicted"/>
<comment type="caution">
    <text evidence="1">The sequence shown here is derived from an EMBL/GenBank/DDBJ whole genome shotgun (WGS) entry which is preliminary data.</text>
</comment>
<feature type="non-terminal residue" evidence="1">
    <location>
        <position position="1"/>
    </location>
</feature>
<accession>X0UH23</accession>
<evidence type="ECO:0000313" key="1">
    <source>
        <dbReference type="EMBL" id="GAG04999.1"/>
    </source>
</evidence>
<sequence>TEASVGRGYKAQTECAEWKCWGPNPHPGRCSEDELGQGYVDNCEMYKIVLPSTNVAQTYEFLETLDLDWLTKSEDITEILAAFISALMMRMQRDISSQLKD</sequence>
<organism evidence="1">
    <name type="scientific">marine sediment metagenome</name>
    <dbReference type="NCBI Taxonomy" id="412755"/>
    <lineage>
        <taxon>unclassified sequences</taxon>
        <taxon>metagenomes</taxon>
        <taxon>ecological metagenomes</taxon>
    </lineage>
</organism>
<name>X0UH23_9ZZZZ</name>
<dbReference type="AlphaFoldDB" id="X0UH23"/>
<reference evidence="1" key="1">
    <citation type="journal article" date="2014" name="Front. Microbiol.">
        <title>High frequency of phylogenetically diverse reductive dehalogenase-homologous genes in deep subseafloor sedimentary metagenomes.</title>
        <authorList>
            <person name="Kawai M."/>
            <person name="Futagami T."/>
            <person name="Toyoda A."/>
            <person name="Takaki Y."/>
            <person name="Nishi S."/>
            <person name="Hori S."/>
            <person name="Arai W."/>
            <person name="Tsubouchi T."/>
            <person name="Morono Y."/>
            <person name="Uchiyama I."/>
            <person name="Ito T."/>
            <person name="Fujiyama A."/>
            <person name="Inagaki F."/>
            <person name="Takami H."/>
        </authorList>
    </citation>
    <scope>NUCLEOTIDE SEQUENCE</scope>
    <source>
        <strain evidence="1">Expedition CK06-06</strain>
    </source>
</reference>
<gene>
    <name evidence="1" type="ORF">S01H1_32671</name>
</gene>
<dbReference type="EMBL" id="BARS01020239">
    <property type="protein sequence ID" value="GAG04999.1"/>
    <property type="molecule type" value="Genomic_DNA"/>
</dbReference>